<evidence type="ECO:0000313" key="5">
    <source>
        <dbReference type="EMBL" id="MBC2652789.1"/>
    </source>
</evidence>
<accession>A0A7X1KCZ0</accession>
<evidence type="ECO:0000313" key="6">
    <source>
        <dbReference type="Proteomes" id="UP000520156"/>
    </source>
</evidence>
<name>A0A7X1KCZ0_9SPHN</name>
<protein>
    <recommendedName>
        <fullName evidence="4">Zinc finger CHC2-type domain-containing protein</fullName>
    </recommendedName>
</protein>
<dbReference type="Pfam" id="PF01807">
    <property type="entry name" value="Zn_ribbon_DnaG"/>
    <property type="match status" value="1"/>
</dbReference>
<dbReference type="AlphaFoldDB" id="A0A7X1KCZ0"/>
<sequence>MTLVAMAPRIETGQIDIDAIKDQYPLANEVRRHLSLKPRGTTLVGLCPFHMERTPSFTVYPQEARFHCFGCDAHGDIFDFLYRQSRLDIRAAAERLHPDRSLGTAYGYLRCSTARSPV</sequence>
<dbReference type="InterPro" id="IPR050219">
    <property type="entry name" value="DnaG_primase"/>
</dbReference>
<dbReference type="GO" id="GO:0003677">
    <property type="term" value="F:DNA binding"/>
    <property type="evidence" value="ECO:0007669"/>
    <property type="project" value="InterPro"/>
</dbReference>
<dbReference type="GO" id="GO:0008270">
    <property type="term" value="F:zinc ion binding"/>
    <property type="evidence" value="ECO:0007669"/>
    <property type="project" value="UniProtKB-KW"/>
</dbReference>
<keyword evidence="2" id="KW-0863">Zinc-finger</keyword>
<dbReference type="Proteomes" id="UP000520156">
    <property type="component" value="Unassembled WGS sequence"/>
</dbReference>
<keyword evidence="6" id="KW-1185">Reference proteome</keyword>
<dbReference type="PANTHER" id="PTHR30313:SF2">
    <property type="entry name" value="DNA PRIMASE"/>
    <property type="match status" value="1"/>
</dbReference>
<dbReference type="InterPro" id="IPR036977">
    <property type="entry name" value="DNA_primase_Znf_CHC2"/>
</dbReference>
<dbReference type="GO" id="GO:0006269">
    <property type="term" value="P:DNA replication, synthesis of primer"/>
    <property type="evidence" value="ECO:0007669"/>
    <property type="project" value="TreeGrafter"/>
</dbReference>
<dbReference type="EMBL" id="JACLAU010000026">
    <property type="protein sequence ID" value="MBC2652789.1"/>
    <property type="molecule type" value="Genomic_DNA"/>
</dbReference>
<evidence type="ECO:0000256" key="2">
    <source>
        <dbReference type="ARBA" id="ARBA00022771"/>
    </source>
</evidence>
<evidence type="ECO:0000259" key="4">
    <source>
        <dbReference type="SMART" id="SM00400"/>
    </source>
</evidence>
<gene>
    <name evidence="5" type="ORF">H7F49_13890</name>
</gene>
<dbReference type="RefSeq" id="WP_185684180.1">
    <property type="nucleotide sequence ID" value="NZ_JACLAU010000026.1"/>
</dbReference>
<reference evidence="5 6" key="1">
    <citation type="submission" date="2020-08" db="EMBL/GenBank/DDBJ databases">
        <title>The genome sequence of Novosphingobium flavum 4Y4.</title>
        <authorList>
            <person name="Liu Y."/>
        </authorList>
    </citation>
    <scope>NUCLEOTIDE SEQUENCE [LARGE SCALE GENOMIC DNA]</scope>
    <source>
        <strain evidence="5 6">4Y4</strain>
    </source>
</reference>
<dbReference type="GO" id="GO:0003899">
    <property type="term" value="F:DNA-directed RNA polymerase activity"/>
    <property type="evidence" value="ECO:0007669"/>
    <property type="project" value="InterPro"/>
</dbReference>
<keyword evidence="3" id="KW-0862">Zinc</keyword>
<dbReference type="SMART" id="SM00400">
    <property type="entry name" value="ZnF_CHCC"/>
    <property type="match status" value="1"/>
</dbReference>
<keyword evidence="1" id="KW-0479">Metal-binding</keyword>
<dbReference type="GO" id="GO:0005737">
    <property type="term" value="C:cytoplasm"/>
    <property type="evidence" value="ECO:0007669"/>
    <property type="project" value="TreeGrafter"/>
</dbReference>
<dbReference type="PANTHER" id="PTHR30313">
    <property type="entry name" value="DNA PRIMASE"/>
    <property type="match status" value="1"/>
</dbReference>
<evidence type="ECO:0000256" key="1">
    <source>
        <dbReference type="ARBA" id="ARBA00022723"/>
    </source>
</evidence>
<organism evidence="5 6">
    <name type="scientific">Novosphingobium aerophilum</name>
    <dbReference type="NCBI Taxonomy" id="2839843"/>
    <lineage>
        <taxon>Bacteria</taxon>
        <taxon>Pseudomonadati</taxon>
        <taxon>Pseudomonadota</taxon>
        <taxon>Alphaproteobacteria</taxon>
        <taxon>Sphingomonadales</taxon>
        <taxon>Sphingomonadaceae</taxon>
        <taxon>Novosphingobium</taxon>
    </lineage>
</organism>
<feature type="domain" description="Zinc finger CHC2-type" evidence="4">
    <location>
        <begin position="43"/>
        <end position="97"/>
    </location>
</feature>
<dbReference type="Gene3D" id="3.90.580.10">
    <property type="entry name" value="Zinc finger, CHC2-type domain"/>
    <property type="match status" value="1"/>
</dbReference>
<dbReference type="InterPro" id="IPR002694">
    <property type="entry name" value="Znf_CHC2"/>
</dbReference>
<proteinExistence type="predicted"/>
<dbReference type="SUPFAM" id="SSF57783">
    <property type="entry name" value="Zinc beta-ribbon"/>
    <property type="match status" value="1"/>
</dbReference>
<evidence type="ECO:0000256" key="3">
    <source>
        <dbReference type="ARBA" id="ARBA00022833"/>
    </source>
</evidence>
<comment type="caution">
    <text evidence="5">The sequence shown here is derived from an EMBL/GenBank/DDBJ whole genome shotgun (WGS) entry which is preliminary data.</text>
</comment>